<name>A0AAV5MTH9_9ROSI</name>
<accession>A0AAV5MTH9</accession>
<dbReference type="EMBL" id="BPVZ01000836">
    <property type="protein sequence ID" value="GKV52743.1"/>
    <property type="molecule type" value="Genomic_DNA"/>
</dbReference>
<protein>
    <submittedName>
        <fullName evidence="2">Uncharacterized protein</fullName>
    </submittedName>
</protein>
<feature type="compositionally biased region" description="Polar residues" evidence="1">
    <location>
        <begin position="91"/>
        <end position="113"/>
    </location>
</feature>
<gene>
    <name evidence="2" type="ORF">SLEP1_g59311</name>
</gene>
<comment type="caution">
    <text evidence="2">The sequence shown here is derived from an EMBL/GenBank/DDBJ whole genome shotgun (WGS) entry which is preliminary data.</text>
</comment>
<sequence>ALCVCCAVCGSALIGSSELLSADTFFHFSSSTLLSAVLLHWHLSLLSPALVSALTDAGHLPCAFCSAIGLHCFFTAHTSHSQLLPPEHSKMSSSGQNSASAATPTSSQLQSLS</sequence>
<organism evidence="2 3">
    <name type="scientific">Rubroshorea leprosula</name>
    <dbReference type="NCBI Taxonomy" id="152421"/>
    <lineage>
        <taxon>Eukaryota</taxon>
        <taxon>Viridiplantae</taxon>
        <taxon>Streptophyta</taxon>
        <taxon>Embryophyta</taxon>
        <taxon>Tracheophyta</taxon>
        <taxon>Spermatophyta</taxon>
        <taxon>Magnoliopsida</taxon>
        <taxon>eudicotyledons</taxon>
        <taxon>Gunneridae</taxon>
        <taxon>Pentapetalae</taxon>
        <taxon>rosids</taxon>
        <taxon>malvids</taxon>
        <taxon>Malvales</taxon>
        <taxon>Dipterocarpaceae</taxon>
        <taxon>Rubroshorea</taxon>
    </lineage>
</organism>
<evidence type="ECO:0000313" key="2">
    <source>
        <dbReference type="EMBL" id="GKV52743.1"/>
    </source>
</evidence>
<dbReference type="AlphaFoldDB" id="A0AAV5MTH9"/>
<feature type="region of interest" description="Disordered" evidence="1">
    <location>
        <begin position="84"/>
        <end position="113"/>
    </location>
</feature>
<evidence type="ECO:0000313" key="3">
    <source>
        <dbReference type="Proteomes" id="UP001054252"/>
    </source>
</evidence>
<feature type="non-terminal residue" evidence="2">
    <location>
        <position position="1"/>
    </location>
</feature>
<dbReference type="Proteomes" id="UP001054252">
    <property type="component" value="Unassembled WGS sequence"/>
</dbReference>
<proteinExistence type="predicted"/>
<keyword evidence="3" id="KW-1185">Reference proteome</keyword>
<reference evidence="2 3" key="1">
    <citation type="journal article" date="2021" name="Commun. Biol.">
        <title>The genome of Shorea leprosula (Dipterocarpaceae) highlights the ecological relevance of drought in aseasonal tropical rainforests.</title>
        <authorList>
            <person name="Ng K.K.S."/>
            <person name="Kobayashi M.J."/>
            <person name="Fawcett J.A."/>
            <person name="Hatakeyama M."/>
            <person name="Paape T."/>
            <person name="Ng C.H."/>
            <person name="Ang C.C."/>
            <person name="Tnah L.H."/>
            <person name="Lee C.T."/>
            <person name="Nishiyama T."/>
            <person name="Sese J."/>
            <person name="O'Brien M.J."/>
            <person name="Copetti D."/>
            <person name="Mohd Noor M.I."/>
            <person name="Ong R.C."/>
            <person name="Putra M."/>
            <person name="Sireger I.Z."/>
            <person name="Indrioko S."/>
            <person name="Kosugi Y."/>
            <person name="Izuno A."/>
            <person name="Isagi Y."/>
            <person name="Lee S.L."/>
            <person name="Shimizu K.K."/>
        </authorList>
    </citation>
    <scope>NUCLEOTIDE SEQUENCE [LARGE SCALE GENOMIC DNA]</scope>
    <source>
        <strain evidence="2">214</strain>
    </source>
</reference>
<evidence type="ECO:0000256" key="1">
    <source>
        <dbReference type="SAM" id="MobiDB-lite"/>
    </source>
</evidence>